<organism evidence="2 3">
    <name type="scientific">Mucilaginibacter frigoritolerans</name>
    <dbReference type="NCBI Taxonomy" id="652788"/>
    <lineage>
        <taxon>Bacteria</taxon>
        <taxon>Pseudomonadati</taxon>
        <taxon>Bacteroidota</taxon>
        <taxon>Sphingobacteriia</taxon>
        <taxon>Sphingobacteriales</taxon>
        <taxon>Sphingobacteriaceae</taxon>
        <taxon>Mucilaginibacter</taxon>
    </lineage>
</organism>
<gene>
    <name evidence="2" type="ORF">JN11_03004</name>
</gene>
<dbReference type="Proteomes" id="UP000317010">
    <property type="component" value="Unassembled WGS sequence"/>
</dbReference>
<feature type="domain" description="DUF5655" evidence="1">
    <location>
        <begin position="27"/>
        <end position="135"/>
    </location>
</feature>
<reference evidence="2 3" key="1">
    <citation type="submission" date="2019-07" db="EMBL/GenBank/DDBJ databases">
        <title>Genomic Encyclopedia of Archaeal and Bacterial Type Strains, Phase II (KMG-II): from individual species to whole genera.</title>
        <authorList>
            <person name="Goeker M."/>
        </authorList>
    </citation>
    <scope>NUCLEOTIDE SEQUENCE [LARGE SCALE GENOMIC DNA]</scope>
    <source>
        <strain evidence="2 3">ATCC BAA-1854</strain>
    </source>
</reference>
<dbReference type="InterPro" id="IPR043714">
    <property type="entry name" value="DUF5655"/>
</dbReference>
<evidence type="ECO:0000313" key="2">
    <source>
        <dbReference type="EMBL" id="TWI98816.1"/>
    </source>
</evidence>
<dbReference type="AlphaFoldDB" id="A0A562U0E0"/>
<dbReference type="RefSeq" id="WP_246139016.1">
    <property type="nucleotide sequence ID" value="NZ_VLLI01000008.1"/>
</dbReference>
<proteinExistence type="predicted"/>
<evidence type="ECO:0000313" key="3">
    <source>
        <dbReference type="Proteomes" id="UP000317010"/>
    </source>
</evidence>
<protein>
    <recommendedName>
        <fullName evidence="1">DUF5655 domain-containing protein</fullName>
    </recommendedName>
</protein>
<name>A0A562U0E0_9SPHI</name>
<sequence>MWICSLCNQEFVNTNQVHSCRDKILSDFLTGKSEHTVALFDYLVAEYQQIGNITVHPAKSMISFAARTRFAYVIQLGKNFVDVVFPFKQAYDDNLCFNKIKPVPGSDDFNHHLRLYFKEDINDEVKKFMKLAYQNGL</sequence>
<evidence type="ECO:0000259" key="1">
    <source>
        <dbReference type="Pfam" id="PF18899"/>
    </source>
</evidence>
<comment type="caution">
    <text evidence="2">The sequence shown here is derived from an EMBL/GenBank/DDBJ whole genome shotgun (WGS) entry which is preliminary data.</text>
</comment>
<accession>A0A562U0E0</accession>
<dbReference type="EMBL" id="VLLI01000008">
    <property type="protein sequence ID" value="TWI98816.1"/>
    <property type="molecule type" value="Genomic_DNA"/>
</dbReference>
<dbReference type="Pfam" id="PF18899">
    <property type="entry name" value="DUF5655"/>
    <property type="match status" value="1"/>
</dbReference>
<keyword evidence="3" id="KW-1185">Reference proteome</keyword>